<evidence type="ECO:0000256" key="1">
    <source>
        <dbReference type="ARBA" id="ARBA00006242"/>
    </source>
</evidence>
<keyword evidence="3" id="KW-0687">Ribonucleoprotein</keyword>
<protein>
    <recommendedName>
        <fullName evidence="5">30S ribosomal protein S2</fullName>
    </recommendedName>
</protein>
<dbReference type="PRINTS" id="PR00395">
    <property type="entry name" value="RIBOSOMALS2"/>
</dbReference>
<gene>
    <name evidence="4" type="ORF">LCGC14_1899600</name>
</gene>
<dbReference type="InterPro" id="IPR001865">
    <property type="entry name" value="Ribosomal_uS2"/>
</dbReference>
<dbReference type="AlphaFoldDB" id="A0A0F9IV31"/>
<dbReference type="EMBL" id="LAZR01019870">
    <property type="protein sequence ID" value="KKL90947.1"/>
    <property type="molecule type" value="Genomic_DNA"/>
</dbReference>
<evidence type="ECO:0000256" key="2">
    <source>
        <dbReference type="ARBA" id="ARBA00022980"/>
    </source>
</evidence>
<evidence type="ECO:0000256" key="3">
    <source>
        <dbReference type="ARBA" id="ARBA00023274"/>
    </source>
</evidence>
<dbReference type="CDD" id="cd01425">
    <property type="entry name" value="RPS2"/>
    <property type="match status" value="1"/>
</dbReference>
<evidence type="ECO:0000313" key="4">
    <source>
        <dbReference type="EMBL" id="KKL90947.1"/>
    </source>
</evidence>
<name>A0A0F9IV31_9ZZZZ</name>
<comment type="caution">
    <text evidence="4">The sequence shown here is derived from an EMBL/GenBank/DDBJ whole genome shotgun (WGS) entry which is preliminary data.</text>
</comment>
<dbReference type="Pfam" id="PF00318">
    <property type="entry name" value="Ribosomal_S2"/>
    <property type="match status" value="1"/>
</dbReference>
<dbReference type="Gene3D" id="1.10.287.610">
    <property type="entry name" value="Helix hairpin bin"/>
    <property type="match status" value="1"/>
</dbReference>
<dbReference type="PANTHER" id="PTHR12534">
    <property type="entry name" value="30S RIBOSOMAL PROTEIN S2 PROKARYOTIC AND ORGANELLAR"/>
    <property type="match status" value="1"/>
</dbReference>
<proteinExistence type="inferred from homology"/>
<reference evidence="4" key="1">
    <citation type="journal article" date="2015" name="Nature">
        <title>Complex archaea that bridge the gap between prokaryotes and eukaryotes.</title>
        <authorList>
            <person name="Spang A."/>
            <person name="Saw J.H."/>
            <person name="Jorgensen S.L."/>
            <person name="Zaremba-Niedzwiedzka K."/>
            <person name="Martijn J."/>
            <person name="Lind A.E."/>
            <person name="van Eijk R."/>
            <person name="Schleper C."/>
            <person name="Guy L."/>
            <person name="Ettema T.J."/>
        </authorList>
    </citation>
    <scope>NUCLEOTIDE SEQUENCE</scope>
</reference>
<dbReference type="GO" id="GO:0022627">
    <property type="term" value="C:cytosolic small ribosomal subunit"/>
    <property type="evidence" value="ECO:0007669"/>
    <property type="project" value="TreeGrafter"/>
</dbReference>
<dbReference type="GO" id="GO:0003735">
    <property type="term" value="F:structural constituent of ribosome"/>
    <property type="evidence" value="ECO:0007669"/>
    <property type="project" value="InterPro"/>
</dbReference>
<dbReference type="NCBIfam" id="TIGR01011">
    <property type="entry name" value="rpsB_bact"/>
    <property type="match status" value="1"/>
</dbReference>
<dbReference type="SUPFAM" id="SSF52313">
    <property type="entry name" value="Ribosomal protein S2"/>
    <property type="match status" value="1"/>
</dbReference>
<dbReference type="Gene3D" id="3.40.50.10490">
    <property type="entry name" value="Glucose-6-phosphate isomerase like protein, domain 1"/>
    <property type="match status" value="1"/>
</dbReference>
<organism evidence="4">
    <name type="scientific">marine sediment metagenome</name>
    <dbReference type="NCBI Taxonomy" id="412755"/>
    <lineage>
        <taxon>unclassified sequences</taxon>
        <taxon>metagenomes</taxon>
        <taxon>ecological metagenomes</taxon>
    </lineage>
</organism>
<keyword evidence="2" id="KW-0689">Ribosomal protein</keyword>
<dbReference type="HAMAP" id="MF_00291_B">
    <property type="entry name" value="Ribosomal_uS2_B"/>
    <property type="match status" value="1"/>
</dbReference>
<dbReference type="PANTHER" id="PTHR12534:SF0">
    <property type="entry name" value="SMALL RIBOSOMAL SUBUNIT PROTEIN US2M"/>
    <property type="match status" value="1"/>
</dbReference>
<dbReference type="InterPro" id="IPR023591">
    <property type="entry name" value="Ribosomal_uS2_flav_dom_sf"/>
</dbReference>
<dbReference type="GO" id="GO:0006412">
    <property type="term" value="P:translation"/>
    <property type="evidence" value="ECO:0007669"/>
    <property type="project" value="InterPro"/>
</dbReference>
<comment type="similarity">
    <text evidence="1">Belongs to the universal ribosomal protein uS2 family.</text>
</comment>
<sequence>MPIVSLQELIDAGFHFGHRTSRWNPKMKPFILGKRNLIHIIDLKETVRGLITAYKFLVKFSGSRKEVLFVGTKWQAKDTIVTEAKRCNMHYVSERWLGGTLTNFETIRKRLKRLEELEEIENNGSIQEYSKKIISSLTREKKKITKNLKGIKRMDKLPSVLVVVDPKKEHIAIKEAIKMGIPTICLADTDCDPDLIDICVPGNDDAIRSIRLFLSKIADAVLEGQPSVKIDEDDKVLQEST</sequence>
<dbReference type="InterPro" id="IPR005706">
    <property type="entry name" value="Ribosomal_uS2_bac/mit/plastid"/>
</dbReference>
<dbReference type="InterPro" id="IPR018130">
    <property type="entry name" value="Ribosomal_uS2_CS"/>
</dbReference>
<dbReference type="PROSITE" id="PS00963">
    <property type="entry name" value="RIBOSOMAL_S2_2"/>
    <property type="match status" value="1"/>
</dbReference>
<accession>A0A0F9IV31</accession>
<evidence type="ECO:0008006" key="5">
    <source>
        <dbReference type="Google" id="ProtNLM"/>
    </source>
</evidence>